<feature type="compositionally biased region" description="Polar residues" evidence="6">
    <location>
        <begin position="290"/>
        <end position="304"/>
    </location>
</feature>
<sequence>MKFARYLQETQTPEWKRAYIDYRGLKKKITAVRRAQDTTSALVDSPASSRSDLRTPGKAADSRPALPNSKSSDAVKSLHSDTAVEAPGATSGVVEAKRVAVQISDDGAPMKASSSDVLGNKRSGSRTQRSGTISRMMSNMNRPRSKSNLRARDGMNLHLKALPLHTLLPTLSPVERSFFAKLDSELEKIESFYLDREKEMQARTQMLKEQLNELGDHRKRYYAAHADQGQNWASMLGTTHGLEFASKLRRLVKMDQADVPGDPPPSPTGSQPTSKDGAAHKRESGKSEDYAQSSALPGTRSPFTETAAIEAKIEGRRSTDKPPKNRAEYTERRSLNPEEYLHAKKKLKKAVLEHYRALETLKNYRILNLTGFRKALKKFEKVTKIPAQQAYMSEKVDTSAVSGETIVNAMVKDMEDMYALRFERGDKKKAMTRLRAGKFHKSHHFSTFRSGMLLGLAVPAFVSGLYQSFQSSTRVELPGWDALLFIYGILFIPTIFSLLVGVNLLVWSLSRINYVFIFELDVRTKLDHREYFETPAILLATLCYAFWLSFSRIGPSTLWPLIWLAFAAIVLFEPLPILFRSSRFWFLRSVGKLLVPGMRRVEFTDFWMGDQFCSLVWTLSNLYTFACVYVHGFDRPWRPTCSAASGRWPVAFVLAALPFIIRLLQSLRRYADSGLVAHLINGGKYASGIVSYFFYFMWRHSGDRSTHMALWCVFNAIYSTYASAWDLLMDWSFLRVSPEVRFPLLRPELVYSSHIPVYYFAIVSNILIRFIWVFYIPVQGPNIMVRTFIAGVLEMLRRFQWNIFRLENEHLGNVDQYRVTREVPLPYTFDDASQEDDEDEKIAASPSWLSRRRTAAISKHGEPTSLARSSSDES</sequence>
<keyword evidence="4 7" id="KW-1133">Transmembrane helix</keyword>
<feature type="transmembrane region" description="Helical" evidence="7">
    <location>
        <begin position="612"/>
        <end position="633"/>
    </location>
</feature>
<evidence type="ECO:0000259" key="8">
    <source>
        <dbReference type="PROSITE" id="PS51380"/>
    </source>
</evidence>
<dbReference type="Proteomes" id="UP001556367">
    <property type="component" value="Unassembled WGS sequence"/>
</dbReference>
<evidence type="ECO:0000256" key="6">
    <source>
        <dbReference type="SAM" id="MobiDB-lite"/>
    </source>
</evidence>
<feature type="compositionally biased region" description="Polar residues" evidence="6">
    <location>
        <begin position="37"/>
        <end position="50"/>
    </location>
</feature>
<dbReference type="Pfam" id="PF03124">
    <property type="entry name" value="EXS"/>
    <property type="match status" value="1"/>
</dbReference>
<feature type="region of interest" description="Disordered" evidence="6">
    <location>
        <begin position="256"/>
        <end position="333"/>
    </location>
</feature>
<feature type="region of interest" description="Disordered" evidence="6">
    <location>
        <begin position="853"/>
        <end position="874"/>
    </location>
</feature>
<dbReference type="CDD" id="cd14475">
    <property type="entry name" value="SPX_SYG1_like"/>
    <property type="match status" value="1"/>
</dbReference>
<feature type="transmembrane region" description="Helical" evidence="7">
    <location>
        <begin position="749"/>
        <end position="772"/>
    </location>
</feature>
<dbReference type="PROSITE" id="PS51382">
    <property type="entry name" value="SPX"/>
    <property type="match status" value="1"/>
</dbReference>
<dbReference type="PANTHER" id="PTHR10783:SF103">
    <property type="entry name" value="SOLUTE CARRIER FAMILY 53 MEMBER 1"/>
    <property type="match status" value="1"/>
</dbReference>
<keyword evidence="11" id="KW-1185">Reference proteome</keyword>
<evidence type="ECO:0000256" key="7">
    <source>
        <dbReference type="SAM" id="Phobius"/>
    </source>
</evidence>
<comment type="caution">
    <text evidence="10">The sequence shown here is derived from an EMBL/GenBank/DDBJ whole genome shotgun (WGS) entry which is preliminary data.</text>
</comment>
<keyword evidence="5 7" id="KW-0472">Membrane</keyword>
<feature type="transmembrane region" description="Helical" evidence="7">
    <location>
        <begin position="451"/>
        <end position="469"/>
    </location>
</feature>
<evidence type="ECO:0000256" key="5">
    <source>
        <dbReference type="ARBA" id="ARBA00023136"/>
    </source>
</evidence>
<evidence type="ECO:0000256" key="1">
    <source>
        <dbReference type="ARBA" id="ARBA00004141"/>
    </source>
</evidence>
<evidence type="ECO:0000259" key="9">
    <source>
        <dbReference type="PROSITE" id="PS51382"/>
    </source>
</evidence>
<dbReference type="PROSITE" id="PS51380">
    <property type="entry name" value="EXS"/>
    <property type="match status" value="1"/>
</dbReference>
<dbReference type="PANTHER" id="PTHR10783">
    <property type="entry name" value="XENOTROPIC AND POLYTROPIC RETROVIRUS RECEPTOR 1-RELATED"/>
    <property type="match status" value="1"/>
</dbReference>
<name>A0ABR3JY88_9AGAR</name>
<evidence type="ECO:0000256" key="3">
    <source>
        <dbReference type="ARBA" id="ARBA00022692"/>
    </source>
</evidence>
<feature type="transmembrane region" description="Helical" evidence="7">
    <location>
        <begin position="676"/>
        <end position="696"/>
    </location>
</feature>
<feature type="transmembrane region" description="Helical" evidence="7">
    <location>
        <begin position="531"/>
        <end position="549"/>
    </location>
</feature>
<gene>
    <name evidence="10" type="ORF">HGRIS_011733</name>
</gene>
<evidence type="ECO:0000256" key="2">
    <source>
        <dbReference type="ARBA" id="ARBA00009665"/>
    </source>
</evidence>
<feature type="compositionally biased region" description="Basic and acidic residues" evidence="6">
    <location>
        <begin position="277"/>
        <end position="289"/>
    </location>
</feature>
<accession>A0ABR3JY88</accession>
<proteinExistence type="inferred from homology"/>
<feature type="compositionally biased region" description="Basic and acidic residues" evidence="6">
    <location>
        <begin position="311"/>
        <end position="333"/>
    </location>
</feature>
<dbReference type="EMBL" id="JASNQZ010000002">
    <property type="protein sequence ID" value="KAL0960088.1"/>
    <property type="molecule type" value="Genomic_DNA"/>
</dbReference>
<evidence type="ECO:0000256" key="4">
    <source>
        <dbReference type="ARBA" id="ARBA00022989"/>
    </source>
</evidence>
<reference evidence="11" key="1">
    <citation type="submission" date="2024-06" db="EMBL/GenBank/DDBJ databases">
        <title>Multi-omics analyses provide insights into the biosynthesis of the anticancer antibiotic pleurotin in Hohenbuehelia grisea.</title>
        <authorList>
            <person name="Weaver J.A."/>
            <person name="Alberti F."/>
        </authorList>
    </citation>
    <scope>NUCLEOTIDE SEQUENCE [LARGE SCALE GENOMIC DNA]</scope>
    <source>
        <strain evidence="11">T-177</strain>
    </source>
</reference>
<comment type="subcellular location">
    <subcellularLocation>
        <location evidence="1">Membrane</location>
        <topology evidence="1">Multi-pass membrane protein</topology>
    </subcellularLocation>
</comment>
<dbReference type="Pfam" id="PF03105">
    <property type="entry name" value="SPX"/>
    <property type="match status" value="1"/>
</dbReference>
<feature type="region of interest" description="Disordered" evidence="6">
    <location>
        <begin position="105"/>
        <end position="148"/>
    </location>
</feature>
<feature type="transmembrane region" description="Helical" evidence="7">
    <location>
        <begin position="645"/>
        <end position="664"/>
    </location>
</feature>
<comment type="similarity">
    <text evidence="2">Belongs to the SYG1 (TC 2.A.94) family.</text>
</comment>
<feature type="region of interest" description="Disordered" evidence="6">
    <location>
        <begin position="33"/>
        <end position="91"/>
    </location>
</feature>
<feature type="domain" description="EXS" evidence="8">
    <location>
        <begin position="642"/>
        <end position="837"/>
    </location>
</feature>
<feature type="transmembrane region" description="Helical" evidence="7">
    <location>
        <begin position="484"/>
        <end position="510"/>
    </location>
</feature>
<evidence type="ECO:0000313" key="10">
    <source>
        <dbReference type="EMBL" id="KAL0960088.1"/>
    </source>
</evidence>
<feature type="compositionally biased region" description="Polar residues" evidence="6">
    <location>
        <begin position="125"/>
        <end position="142"/>
    </location>
</feature>
<protein>
    <submittedName>
        <fullName evidence="10">Uncharacterized protein</fullName>
    </submittedName>
</protein>
<feature type="transmembrane region" description="Helical" evidence="7">
    <location>
        <begin position="708"/>
        <end position="728"/>
    </location>
</feature>
<dbReference type="InterPro" id="IPR004331">
    <property type="entry name" value="SPX_dom"/>
</dbReference>
<feature type="domain" description="SPX" evidence="9">
    <location>
        <begin position="1"/>
        <end position="393"/>
    </location>
</feature>
<keyword evidence="3 7" id="KW-0812">Transmembrane</keyword>
<organism evidence="10 11">
    <name type="scientific">Hohenbuehelia grisea</name>
    <dbReference type="NCBI Taxonomy" id="104357"/>
    <lineage>
        <taxon>Eukaryota</taxon>
        <taxon>Fungi</taxon>
        <taxon>Dikarya</taxon>
        <taxon>Basidiomycota</taxon>
        <taxon>Agaricomycotina</taxon>
        <taxon>Agaricomycetes</taxon>
        <taxon>Agaricomycetidae</taxon>
        <taxon>Agaricales</taxon>
        <taxon>Pleurotineae</taxon>
        <taxon>Pleurotaceae</taxon>
        <taxon>Hohenbuehelia</taxon>
    </lineage>
</organism>
<evidence type="ECO:0000313" key="11">
    <source>
        <dbReference type="Proteomes" id="UP001556367"/>
    </source>
</evidence>
<feature type="transmembrane region" description="Helical" evidence="7">
    <location>
        <begin position="561"/>
        <end position="579"/>
    </location>
</feature>
<dbReference type="InterPro" id="IPR004342">
    <property type="entry name" value="EXS_C"/>
</dbReference>